<dbReference type="InterPro" id="IPR050832">
    <property type="entry name" value="Bact_Acetyltransf"/>
</dbReference>
<dbReference type="EMBL" id="CDMY01000277">
    <property type="protein sequence ID" value="CEL99281.1"/>
    <property type="molecule type" value="Genomic_DNA"/>
</dbReference>
<keyword evidence="1" id="KW-0808">Transferase</keyword>
<dbReference type="InParanoid" id="A0A0G4EPA3"/>
<reference evidence="4 5" key="1">
    <citation type="submission" date="2014-11" db="EMBL/GenBank/DDBJ databases">
        <authorList>
            <person name="Zhu J."/>
            <person name="Qi W."/>
            <person name="Song R."/>
        </authorList>
    </citation>
    <scope>NUCLEOTIDE SEQUENCE [LARGE SCALE GENOMIC DNA]</scope>
</reference>
<dbReference type="SUPFAM" id="SSF55729">
    <property type="entry name" value="Acyl-CoA N-acyltransferases (Nat)"/>
    <property type="match status" value="1"/>
</dbReference>
<sequence length="170" mass="18612">MRPTDYPAVRDLLPKVSRCREEHSLELVAAYLSLPTYHAFCCFTSTDPDQPFSAPAAPAVAAATTNGHDGPSTLPADFDESSLELVGYGELYLMPHMGRGFDGRLERVVVSEGFRGRGLATALCEHIIEQARGPLACGRVDLTVENPAAKHIYTKLGFEDVQTKMMRLML</sequence>
<feature type="domain" description="N-acetyltransferase" evidence="3">
    <location>
        <begin position="1"/>
        <end position="170"/>
    </location>
</feature>
<evidence type="ECO:0000313" key="4">
    <source>
        <dbReference type="EMBL" id="CEL99281.1"/>
    </source>
</evidence>
<proteinExistence type="predicted"/>
<name>A0A0G4EPA3_VITBC</name>
<evidence type="ECO:0000256" key="1">
    <source>
        <dbReference type="ARBA" id="ARBA00022679"/>
    </source>
</evidence>
<dbReference type="PANTHER" id="PTHR43877">
    <property type="entry name" value="AMINOALKYLPHOSPHONATE N-ACETYLTRANSFERASE-RELATED-RELATED"/>
    <property type="match status" value="1"/>
</dbReference>
<dbReference type="Pfam" id="PF00583">
    <property type="entry name" value="Acetyltransf_1"/>
    <property type="match status" value="1"/>
</dbReference>
<protein>
    <recommendedName>
        <fullName evidence="3">N-acetyltransferase domain-containing protein</fullName>
    </recommendedName>
</protein>
<dbReference type="AlphaFoldDB" id="A0A0G4EPA3"/>
<evidence type="ECO:0000313" key="5">
    <source>
        <dbReference type="Proteomes" id="UP000041254"/>
    </source>
</evidence>
<dbReference type="InterPro" id="IPR000182">
    <property type="entry name" value="GNAT_dom"/>
</dbReference>
<accession>A0A0G4EPA3</accession>
<keyword evidence="2" id="KW-0012">Acyltransferase</keyword>
<dbReference type="PhylomeDB" id="A0A0G4EPA3"/>
<evidence type="ECO:0000259" key="3">
    <source>
        <dbReference type="PROSITE" id="PS51186"/>
    </source>
</evidence>
<organism evidence="4 5">
    <name type="scientific">Vitrella brassicaformis (strain CCMP3155)</name>
    <dbReference type="NCBI Taxonomy" id="1169540"/>
    <lineage>
        <taxon>Eukaryota</taxon>
        <taxon>Sar</taxon>
        <taxon>Alveolata</taxon>
        <taxon>Colpodellida</taxon>
        <taxon>Vitrellaceae</taxon>
        <taxon>Vitrella</taxon>
    </lineage>
</organism>
<dbReference type="InterPro" id="IPR016181">
    <property type="entry name" value="Acyl_CoA_acyltransferase"/>
</dbReference>
<dbReference type="CDD" id="cd04301">
    <property type="entry name" value="NAT_SF"/>
    <property type="match status" value="1"/>
</dbReference>
<gene>
    <name evidence="4" type="ORF">Vbra_2942</name>
</gene>
<dbReference type="PROSITE" id="PS51186">
    <property type="entry name" value="GNAT"/>
    <property type="match status" value="1"/>
</dbReference>
<dbReference type="Proteomes" id="UP000041254">
    <property type="component" value="Unassembled WGS sequence"/>
</dbReference>
<dbReference type="VEuPathDB" id="CryptoDB:Vbra_2942"/>
<dbReference type="OrthoDB" id="10039976at2759"/>
<dbReference type="Gene3D" id="3.40.630.30">
    <property type="match status" value="1"/>
</dbReference>
<keyword evidence="5" id="KW-1185">Reference proteome</keyword>
<dbReference type="GO" id="GO:0016747">
    <property type="term" value="F:acyltransferase activity, transferring groups other than amino-acyl groups"/>
    <property type="evidence" value="ECO:0007669"/>
    <property type="project" value="InterPro"/>
</dbReference>
<dbReference type="OMA" id="CACAGEQ"/>
<evidence type="ECO:0000256" key="2">
    <source>
        <dbReference type="ARBA" id="ARBA00023315"/>
    </source>
</evidence>